<keyword evidence="5 12" id="KW-0472">Membrane</keyword>
<proteinExistence type="inferred from homology"/>
<sequence length="107" mass="12171">MDALNANEQRELASRMEKKQMKEFMTVQKLSPIPIQSSSTPSVYSNIVQRCFEDCVSDFTTKSLISREQGCVNRCFDKFMKGSERINQRFQEQNAQMMQSGGMGGGK</sequence>
<evidence type="ECO:0000256" key="2">
    <source>
        <dbReference type="ARBA" id="ARBA00006720"/>
    </source>
</evidence>
<reference evidence="14 15" key="1">
    <citation type="submission" date="2017-10" db="EMBL/GenBank/DDBJ databases">
        <title>Comparative genomics in systemic dimorphic fungi from Ajellomycetaceae.</title>
        <authorList>
            <person name="Munoz J.F."/>
            <person name="Mcewen J.G."/>
            <person name="Clay O.K."/>
            <person name="Cuomo C.A."/>
        </authorList>
    </citation>
    <scope>NUCLEOTIDE SEQUENCE [LARGE SCALE GENOMIC DNA]</scope>
    <source>
        <strain evidence="14 15">UAMH130</strain>
    </source>
</reference>
<dbReference type="AlphaFoldDB" id="A0A2B7X7P7"/>
<dbReference type="GO" id="GO:0046872">
    <property type="term" value="F:metal ion binding"/>
    <property type="evidence" value="ECO:0007669"/>
    <property type="project" value="UniProtKB-KW"/>
</dbReference>
<keyword evidence="5 12" id="KW-0999">Mitochondrion inner membrane</keyword>
<comment type="function">
    <text evidence="12">Mitochondrial intermembrane chaperone that participates in the import and insertion of some multi-pass transmembrane proteins into the mitochondrial inner membrane. Also required for the transfer of beta-barrel precursors from the TOM complex to the sorting and assembly machinery (SAM complex) of the outer membrane. Acts as a chaperone-like protein that protects the hydrophobic precursors from aggregation and guide them through the mitochondrial intermembrane space.</text>
</comment>
<evidence type="ECO:0000256" key="1">
    <source>
        <dbReference type="ARBA" id="ARBA00004137"/>
    </source>
</evidence>
<comment type="subcellular location">
    <subcellularLocation>
        <location evidence="1 12">Mitochondrion inner membrane</location>
        <topology evidence="1 12">Peripheral membrane protein</topology>
        <orientation evidence="1 12">Intermembrane side</orientation>
    </subcellularLocation>
</comment>
<dbReference type="Gene3D" id="1.10.287.810">
    <property type="entry name" value="Mitochondrial import inner membrane translocase subunit tim13 like domains"/>
    <property type="match status" value="1"/>
</dbReference>
<keyword evidence="9 12" id="KW-0496">Mitochondrion</keyword>
<dbReference type="Pfam" id="PF02953">
    <property type="entry name" value="zf-Tim10_DDP"/>
    <property type="match status" value="1"/>
</dbReference>
<dbReference type="InterPro" id="IPR035427">
    <property type="entry name" value="Tim10-like_dom_sf"/>
</dbReference>
<keyword evidence="8 12" id="KW-0811">Translocation</keyword>
<keyword evidence="15" id="KW-1185">Reference proteome</keyword>
<dbReference type="Proteomes" id="UP000224080">
    <property type="component" value="Unassembled WGS sequence"/>
</dbReference>
<dbReference type="EMBL" id="PDNC01000035">
    <property type="protein sequence ID" value="PGH04791.1"/>
    <property type="molecule type" value="Genomic_DNA"/>
</dbReference>
<dbReference type="OrthoDB" id="1551503at2759"/>
<evidence type="ECO:0000256" key="12">
    <source>
        <dbReference type="RuleBase" id="RU367043"/>
    </source>
</evidence>
<keyword evidence="3 12" id="KW-0813">Transport</keyword>
<comment type="caution">
    <text evidence="14">The sequence shown here is derived from an EMBL/GenBank/DDBJ whole genome shotgun (WGS) entry which is preliminary data.</text>
</comment>
<feature type="domain" description="Tim10-like" evidence="13">
    <location>
        <begin position="42"/>
        <end position="92"/>
    </location>
</feature>
<evidence type="ECO:0000256" key="9">
    <source>
        <dbReference type="ARBA" id="ARBA00023128"/>
    </source>
</evidence>
<evidence type="ECO:0000313" key="14">
    <source>
        <dbReference type="EMBL" id="PGH04791.1"/>
    </source>
</evidence>
<dbReference type="InterPro" id="IPR004217">
    <property type="entry name" value="Tim10-like"/>
</dbReference>
<evidence type="ECO:0000256" key="5">
    <source>
        <dbReference type="ARBA" id="ARBA00022792"/>
    </source>
</evidence>
<evidence type="ECO:0000256" key="4">
    <source>
        <dbReference type="ARBA" id="ARBA00022723"/>
    </source>
</evidence>
<evidence type="ECO:0000259" key="13">
    <source>
        <dbReference type="Pfam" id="PF02953"/>
    </source>
</evidence>
<comment type="subunit">
    <text evidence="12">Heterohexamer.</text>
</comment>
<protein>
    <recommendedName>
        <fullName evidence="12">Mitochondrial import inner membrane translocase subunit</fullName>
    </recommendedName>
</protein>
<evidence type="ECO:0000256" key="7">
    <source>
        <dbReference type="ARBA" id="ARBA00022927"/>
    </source>
</evidence>
<dbReference type="InterPro" id="IPR050673">
    <property type="entry name" value="Mito_inner_translocase_sub"/>
</dbReference>
<gene>
    <name evidence="14" type="ORF">GX51_03276</name>
</gene>
<keyword evidence="4" id="KW-0479">Metal-binding</keyword>
<keyword evidence="11 12" id="KW-0143">Chaperone</keyword>
<evidence type="ECO:0000256" key="11">
    <source>
        <dbReference type="ARBA" id="ARBA00023186"/>
    </source>
</evidence>
<evidence type="ECO:0000256" key="6">
    <source>
        <dbReference type="ARBA" id="ARBA00022833"/>
    </source>
</evidence>
<keyword evidence="7 12" id="KW-0653">Protein transport</keyword>
<dbReference type="GO" id="GO:0015031">
    <property type="term" value="P:protein transport"/>
    <property type="evidence" value="ECO:0007669"/>
    <property type="project" value="UniProtKB-KW"/>
</dbReference>
<comment type="similarity">
    <text evidence="2 12">Belongs to the small Tim family.</text>
</comment>
<comment type="domain">
    <text evidence="12">The twin CX3C motif contains 4 conserved Cys residues that form 2 disulfide bonds in the mitochondrial intermembrane space.</text>
</comment>
<evidence type="ECO:0000256" key="8">
    <source>
        <dbReference type="ARBA" id="ARBA00023010"/>
    </source>
</evidence>
<evidence type="ECO:0000256" key="3">
    <source>
        <dbReference type="ARBA" id="ARBA00022448"/>
    </source>
</evidence>
<name>A0A2B7X7P7_9EURO</name>
<evidence type="ECO:0000313" key="15">
    <source>
        <dbReference type="Proteomes" id="UP000224080"/>
    </source>
</evidence>
<dbReference type="GO" id="GO:0005743">
    <property type="term" value="C:mitochondrial inner membrane"/>
    <property type="evidence" value="ECO:0007669"/>
    <property type="project" value="UniProtKB-SubCell"/>
</dbReference>
<keyword evidence="10 12" id="KW-1015">Disulfide bond</keyword>
<dbReference type="PANTHER" id="PTHR13172">
    <property type="entry name" value="MITOCHONDRIAL IMPORT INNER MEMBRANE TRANSLOCASE SUBUNIT TIM9B"/>
    <property type="match status" value="1"/>
</dbReference>
<organism evidence="14 15">
    <name type="scientific">Blastomyces parvus</name>
    <dbReference type="NCBI Taxonomy" id="2060905"/>
    <lineage>
        <taxon>Eukaryota</taxon>
        <taxon>Fungi</taxon>
        <taxon>Dikarya</taxon>
        <taxon>Ascomycota</taxon>
        <taxon>Pezizomycotina</taxon>
        <taxon>Eurotiomycetes</taxon>
        <taxon>Eurotiomycetidae</taxon>
        <taxon>Onygenales</taxon>
        <taxon>Ajellomycetaceae</taxon>
        <taxon>Blastomyces</taxon>
    </lineage>
</organism>
<dbReference type="SUPFAM" id="SSF144122">
    <property type="entry name" value="Tim10-like"/>
    <property type="match status" value="1"/>
</dbReference>
<evidence type="ECO:0000256" key="10">
    <source>
        <dbReference type="ARBA" id="ARBA00023157"/>
    </source>
</evidence>
<accession>A0A2B7X7P7</accession>
<dbReference type="STRING" id="2060905.A0A2B7X7P7"/>
<keyword evidence="6" id="KW-0862">Zinc</keyword>